<reference evidence="2 3" key="1">
    <citation type="journal article" date="2017" name="Genome Biol. Evol.">
        <title>Phytophthora megakarya and P. palmivora, closely related causal agents of cacao black pod rot, underwent increases in genome sizes and gene numbers by different mechanisms.</title>
        <authorList>
            <person name="Ali S.S."/>
            <person name="Shao J."/>
            <person name="Lary D.J."/>
            <person name="Kronmiller B."/>
            <person name="Shen D."/>
            <person name="Strem M.D."/>
            <person name="Amoako-Attah I."/>
            <person name="Akrofi A.Y."/>
            <person name="Begoude B.A."/>
            <person name="Ten Hoopen G.M."/>
            <person name="Coulibaly K."/>
            <person name="Kebe B.I."/>
            <person name="Melnick R.L."/>
            <person name="Guiltinan M.J."/>
            <person name="Tyler B.M."/>
            <person name="Meinhardt L.W."/>
            <person name="Bailey B.A."/>
        </authorList>
    </citation>
    <scope>NUCLEOTIDE SEQUENCE [LARGE SCALE GENOMIC DNA]</scope>
    <source>
        <strain evidence="3">sbr112.9</strain>
    </source>
</reference>
<comment type="caution">
    <text evidence="2">The sequence shown here is derived from an EMBL/GenBank/DDBJ whole genome shotgun (WGS) entry which is preliminary data.</text>
</comment>
<feature type="compositionally biased region" description="Low complexity" evidence="1">
    <location>
        <begin position="73"/>
        <end position="83"/>
    </location>
</feature>
<feature type="region of interest" description="Disordered" evidence="1">
    <location>
        <begin position="29"/>
        <end position="84"/>
    </location>
</feature>
<name>A0A2P4X4X0_9STRA</name>
<dbReference type="EMBL" id="NCKW01016849">
    <property type="protein sequence ID" value="POM60591.1"/>
    <property type="molecule type" value="Genomic_DNA"/>
</dbReference>
<dbReference type="AlphaFoldDB" id="A0A2P4X4X0"/>
<dbReference type="OrthoDB" id="10637069at2759"/>
<dbReference type="GO" id="GO:0003746">
    <property type="term" value="F:translation elongation factor activity"/>
    <property type="evidence" value="ECO:0007669"/>
    <property type="project" value="UniProtKB-KW"/>
</dbReference>
<accession>A0A2P4X4X0</accession>
<keyword evidence="3" id="KW-1185">Reference proteome</keyword>
<evidence type="ECO:0000313" key="2">
    <source>
        <dbReference type="EMBL" id="POM60591.1"/>
    </source>
</evidence>
<gene>
    <name evidence="2" type="ORF">PHPALM_30536</name>
</gene>
<keyword evidence="2" id="KW-0648">Protein biosynthesis</keyword>
<organism evidence="2 3">
    <name type="scientific">Phytophthora palmivora</name>
    <dbReference type="NCBI Taxonomy" id="4796"/>
    <lineage>
        <taxon>Eukaryota</taxon>
        <taxon>Sar</taxon>
        <taxon>Stramenopiles</taxon>
        <taxon>Oomycota</taxon>
        <taxon>Peronosporomycetes</taxon>
        <taxon>Peronosporales</taxon>
        <taxon>Peronosporaceae</taxon>
        <taxon>Phytophthora</taxon>
    </lineage>
</organism>
<evidence type="ECO:0000313" key="3">
    <source>
        <dbReference type="Proteomes" id="UP000237271"/>
    </source>
</evidence>
<dbReference type="Proteomes" id="UP000237271">
    <property type="component" value="Unassembled WGS sequence"/>
</dbReference>
<proteinExistence type="predicted"/>
<keyword evidence="2" id="KW-0251">Elongation factor</keyword>
<protein>
    <submittedName>
        <fullName evidence="2">Translation elongation factor 1A-like</fullName>
    </submittedName>
</protein>
<sequence>MRSSVFNRAGQRVIGGALASAVHFNARVREDPADGPAPGSSLEVKESDEDVHMSNTSGVLPPTVERREDDVATPDVAAAPEDSAAARHVEVIDVDASQDEAACSLASISVSILLPDDGRAASAVAKGAGECEEIQANPPHHRLGINRVYPYALVACLNSTPAQEAGWIMASGTIA</sequence>
<evidence type="ECO:0000256" key="1">
    <source>
        <dbReference type="SAM" id="MobiDB-lite"/>
    </source>
</evidence>